<protein>
    <recommendedName>
        <fullName evidence="5">Nudix hydrolase domain-containing protein</fullName>
    </recommendedName>
</protein>
<dbReference type="RefSeq" id="WP_221857317.1">
    <property type="nucleotide sequence ID" value="NZ_BAAAYV010000012.1"/>
</dbReference>
<dbReference type="PROSITE" id="PS00893">
    <property type="entry name" value="NUDIX_BOX"/>
    <property type="match status" value="1"/>
</dbReference>
<name>A0ABP7BLW9_9MICO</name>
<dbReference type="InterPro" id="IPR020476">
    <property type="entry name" value="Nudix_hydrolase"/>
</dbReference>
<dbReference type="InterPro" id="IPR000086">
    <property type="entry name" value="NUDIX_hydrolase_dom"/>
</dbReference>
<sequence>MDMRVAAYCVIVDDQDRVLLTRWIEGRVPAWSMPGGGLEPGEDPADAARREVREETGYEVRLDGLIGVDSHVIPAKRRLARDANGPLHALRIVYRATITGGTLTHEVDGSSDLAEWIPLSRVRGIERVALVDTALRMAGIEKGA</sequence>
<feature type="domain" description="Nudix hydrolase" evidence="5">
    <location>
        <begin position="2"/>
        <end position="141"/>
    </location>
</feature>
<comment type="cofactor">
    <cofactor evidence="1">
        <name>Mg(2+)</name>
        <dbReference type="ChEBI" id="CHEBI:18420"/>
    </cofactor>
</comment>
<dbReference type="PANTHER" id="PTHR43046">
    <property type="entry name" value="GDP-MANNOSE MANNOSYL HYDROLASE"/>
    <property type="match status" value="1"/>
</dbReference>
<evidence type="ECO:0000259" key="5">
    <source>
        <dbReference type="PROSITE" id="PS51462"/>
    </source>
</evidence>
<dbReference type="InterPro" id="IPR015797">
    <property type="entry name" value="NUDIX_hydrolase-like_dom_sf"/>
</dbReference>
<evidence type="ECO:0000256" key="4">
    <source>
        <dbReference type="RuleBase" id="RU003476"/>
    </source>
</evidence>
<dbReference type="PRINTS" id="PR00502">
    <property type="entry name" value="NUDIXFAMILY"/>
</dbReference>
<organism evidence="6 7">
    <name type="scientific">Microbacterium marinilacus</name>
    <dbReference type="NCBI Taxonomy" id="415209"/>
    <lineage>
        <taxon>Bacteria</taxon>
        <taxon>Bacillati</taxon>
        <taxon>Actinomycetota</taxon>
        <taxon>Actinomycetes</taxon>
        <taxon>Micrococcales</taxon>
        <taxon>Microbacteriaceae</taxon>
        <taxon>Microbacterium</taxon>
    </lineage>
</organism>
<dbReference type="CDD" id="cd02883">
    <property type="entry name" value="NUDIX_Hydrolase"/>
    <property type="match status" value="1"/>
</dbReference>
<evidence type="ECO:0000256" key="2">
    <source>
        <dbReference type="ARBA" id="ARBA00005582"/>
    </source>
</evidence>
<dbReference type="Proteomes" id="UP001410795">
    <property type="component" value="Unassembled WGS sequence"/>
</dbReference>
<dbReference type="SUPFAM" id="SSF55811">
    <property type="entry name" value="Nudix"/>
    <property type="match status" value="1"/>
</dbReference>
<proteinExistence type="inferred from homology"/>
<keyword evidence="7" id="KW-1185">Reference proteome</keyword>
<gene>
    <name evidence="6" type="ORF">GCM10022202_25790</name>
</gene>
<comment type="caution">
    <text evidence="6">The sequence shown here is derived from an EMBL/GenBank/DDBJ whole genome shotgun (WGS) entry which is preliminary data.</text>
</comment>
<dbReference type="Gene3D" id="3.90.79.10">
    <property type="entry name" value="Nucleoside Triphosphate Pyrophosphohydrolase"/>
    <property type="match status" value="1"/>
</dbReference>
<dbReference type="Pfam" id="PF00293">
    <property type="entry name" value="NUDIX"/>
    <property type="match status" value="1"/>
</dbReference>
<evidence type="ECO:0000313" key="6">
    <source>
        <dbReference type="EMBL" id="GAA3662980.1"/>
    </source>
</evidence>
<dbReference type="PROSITE" id="PS51462">
    <property type="entry name" value="NUDIX"/>
    <property type="match status" value="1"/>
</dbReference>
<reference evidence="7" key="1">
    <citation type="journal article" date="2019" name="Int. J. Syst. Evol. Microbiol.">
        <title>The Global Catalogue of Microorganisms (GCM) 10K type strain sequencing project: providing services to taxonomists for standard genome sequencing and annotation.</title>
        <authorList>
            <consortium name="The Broad Institute Genomics Platform"/>
            <consortium name="The Broad Institute Genome Sequencing Center for Infectious Disease"/>
            <person name="Wu L."/>
            <person name="Ma J."/>
        </authorList>
    </citation>
    <scope>NUCLEOTIDE SEQUENCE [LARGE SCALE GENOMIC DNA]</scope>
    <source>
        <strain evidence="7">JCM 16546</strain>
    </source>
</reference>
<dbReference type="PANTHER" id="PTHR43046:SF14">
    <property type="entry name" value="MUTT_NUDIX FAMILY PROTEIN"/>
    <property type="match status" value="1"/>
</dbReference>
<evidence type="ECO:0000256" key="1">
    <source>
        <dbReference type="ARBA" id="ARBA00001946"/>
    </source>
</evidence>
<dbReference type="EMBL" id="BAAAYV010000012">
    <property type="protein sequence ID" value="GAA3662980.1"/>
    <property type="molecule type" value="Genomic_DNA"/>
</dbReference>
<dbReference type="InterPro" id="IPR020084">
    <property type="entry name" value="NUDIX_hydrolase_CS"/>
</dbReference>
<evidence type="ECO:0000313" key="7">
    <source>
        <dbReference type="Proteomes" id="UP001410795"/>
    </source>
</evidence>
<accession>A0ABP7BLW9</accession>
<evidence type="ECO:0000256" key="3">
    <source>
        <dbReference type="ARBA" id="ARBA00022801"/>
    </source>
</evidence>
<keyword evidence="3 4" id="KW-0378">Hydrolase</keyword>
<comment type="similarity">
    <text evidence="2 4">Belongs to the Nudix hydrolase family.</text>
</comment>